<accession>A0A0R2I1G3</accession>
<dbReference type="RefSeq" id="WP_057740276.1">
    <property type="nucleotide sequence ID" value="NZ_JQBW01000006.1"/>
</dbReference>
<dbReference type="PANTHER" id="PTHR39441:SF1">
    <property type="entry name" value="DUF2252 DOMAIN-CONTAINING PROTEIN"/>
    <property type="match status" value="1"/>
</dbReference>
<dbReference type="STRING" id="396268.IV45_GL000042"/>
<protein>
    <recommendedName>
        <fullName evidence="3">DUF2252 domain-containing protein</fullName>
    </recommendedName>
</protein>
<dbReference type="AlphaFoldDB" id="A0A0R2I1G3"/>
<evidence type="ECO:0008006" key="3">
    <source>
        <dbReference type="Google" id="ProtNLM"/>
    </source>
</evidence>
<dbReference type="PANTHER" id="PTHR39441">
    <property type="entry name" value="DUF2252 DOMAIN-CONTAINING PROTEIN"/>
    <property type="match status" value="1"/>
</dbReference>
<dbReference type="OrthoDB" id="1491115at2"/>
<keyword evidence="2" id="KW-1185">Reference proteome</keyword>
<dbReference type="Proteomes" id="UP000050934">
    <property type="component" value="Unassembled WGS sequence"/>
</dbReference>
<dbReference type="InterPro" id="IPR018721">
    <property type="entry name" value="DUF2252"/>
</dbReference>
<organism evidence="1 2">
    <name type="scientific">Limosilactobacillus secaliphilus</name>
    <dbReference type="NCBI Taxonomy" id="396268"/>
    <lineage>
        <taxon>Bacteria</taxon>
        <taxon>Bacillati</taxon>
        <taxon>Bacillota</taxon>
        <taxon>Bacilli</taxon>
        <taxon>Lactobacillales</taxon>
        <taxon>Lactobacillaceae</taxon>
        <taxon>Limosilactobacillus</taxon>
    </lineage>
</organism>
<dbReference type="EMBL" id="JQBW01000006">
    <property type="protein sequence ID" value="KRN59008.1"/>
    <property type="molecule type" value="Genomic_DNA"/>
</dbReference>
<reference evidence="1 2" key="1">
    <citation type="journal article" date="2015" name="Genome Announc.">
        <title>Expanding the biotechnology potential of lactobacilli through comparative genomics of 213 strains and associated genera.</title>
        <authorList>
            <person name="Sun Z."/>
            <person name="Harris H.M."/>
            <person name="McCann A."/>
            <person name="Guo C."/>
            <person name="Argimon S."/>
            <person name="Zhang W."/>
            <person name="Yang X."/>
            <person name="Jeffery I.B."/>
            <person name="Cooney J.C."/>
            <person name="Kagawa T.F."/>
            <person name="Liu W."/>
            <person name="Song Y."/>
            <person name="Salvetti E."/>
            <person name="Wrobel A."/>
            <person name="Rasinkangas P."/>
            <person name="Parkhill J."/>
            <person name="Rea M.C."/>
            <person name="O'Sullivan O."/>
            <person name="Ritari J."/>
            <person name="Douillard F.P."/>
            <person name="Paul Ross R."/>
            <person name="Yang R."/>
            <person name="Briner A.E."/>
            <person name="Felis G.E."/>
            <person name="de Vos W.M."/>
            <person name="Barrangou R."/>
            <person name="Klaenhammer T.R."/>
            <person name="Caufield P.W."/>
            <person name="Cui Y."/>
            <person name="Zhang H."/>
            <person name="O'Toole P.W."/>
        </authorList>
    </citation>
    <scope>NUCLEOTIDE SEQUENCE [LARGE SCALE GENOMIC DNA]</scope>
    <source>
        <strain evidence="1 2">DSM 17896</strain>
    </source>
</reference>
<proteinExistence type="predicted"/>
<dbReference type="PATRIC" id="fig|396268.3.peg.43"/>
<comment type="caution">
    <text evidence="1">The sequence shown here is derived from an EMBL/GenBank/DDBJ whole genome shotgun (WGS) entry which is preliminary data.</text>
</comment>
<evidence type="ECO:0000313" key="2">
    <source>
        <dbReference type="Proteomes" id="UP000050934"/>
    </source>
</evidence>
<sequence>MLDQQLDIFDLKKIQVRHTKAEFVKMGQAAQAKVSSKALATYHDVQRDPLQYIQYTESKMIQELLPLRHGRMMVNPFTFYRGTAELMEEDLKHQSQSQVLTILCGDAHVNNFGFYASPERQLLFGLNDFDEARIGNWESDLKRLLVSVELAGQLNGFSQANLTDLIQQITKTYRHAIKRSNRQSLSQIYYFQFQYQNMVDIVKEMGDDHSAEQLAKILQKILTKSQRSNSEQIVKKMCVADENGHLRFKDNEPRARHVGAVRYQEILSGYRKYRDNAREDIRIFLANFGVEDIIRYSVGVGSFGTRCYLLLLTGNDGSHLVLQIKEALPLRYNLLAMPVNAAIASGPRSGRRIVTAQRTLQSSSDPFLAATSFAGRSYYVRQFRDMKESIDVLKLDFESYTLYCETCALLLATAHYRTPIAPMIRGYLKQQKALDKGLAQWALAYTKQVEKDYDCFVHAIKNGQLAAVK</sequence>
<evidence type="ECO:0000313" key="1">
    <source>
        <dbReference type="EMBL" id="KRN59008.1"/>
    </source>
</evidence>
<dbReference type="Pfam" id="PF10009">
    <property type="entry name" value="DUF2252"/>
    <property type="match status" value="1"/>
</dbReference>
<name>A0A0R2I1G3_9LACO</name>
<gene>
    <name evidence="1" type="ORF">IV45_GL000042</name>
</gene>